<evidence type="ECO:0000256" key="3">
    <source>
        <dbReference type="ARBA" id="ARBA00022544"/>
    </source>
</evidence>
<comment type="subcellular location">
    <subcellularLocation>
        <location evidence="1">Membrane</location>
        <topology evidence="1">Lipid-anchor</topology>
    </subcellularLocation>
</comment>
<keyword evidence="11" id="KW-1185">Reference proteome</keyword>
<keyword evidence="4" id="KW-0732">Signal</keyword>
<organism evidence="10 11">
    <name type="scientific">Salipaludibacillus keqinensis</name>
    <dbReference type="NCBI Taxonomy" id="2045207"/>
    <lineage>
        <taxon>Bacteria</taxon>
        <taxon>Bacillati</taxon>
        <taxon>Bacillota</taxon>
        <taxon>Bacilli</taxon>
        <taxon>Bacillales</taxon>
        <taxon>Bacillaceae</taxon>
    </lineage>
</organism>
<dbReference type="InterPro" id="IPR038501">
    <property type="entry name" value="Spore_GerAC_C_sf"/>
</dbReference>
<dbReference type="PANTHER" id="PTHR35789">
    <property type="entry name" value="SPORE GERMINATION PROTEIN B3"/>
    <property type="match status" value="1"/>
</dbReference>
<gene>
    <name evidence="10" type="ORF">CR194_01260</name>
</gene>
<evidence type="ECO:0000256" key="1">
    <source>
        <dbReference type="ARBA" id="ARBA00004635"/>
    </source>
</evidence>
<keyword evidence="7" id="KW-0449">Lipoprotein</keyword>
<dbReference type="GO" id="GO:0009847">
    <property type="term" value="P:spore germination"/>
    <property type="evidence" value="ECO:0007669"/>
    <property type="project" value="InterPro"/>
</dbReference>
<feature type="domain" description="Spore germination protein N-terminal" evidence="9">
    <location>
        <begin position="21"/>
        <end position="189"/>
    </location>
</feature>
<dbReference type="AlphaFoldDB" id="A0A323TX82"/>
<evidence type="ECO:0000256" key="6">
    <source>
        <dbReference type="ARBA" id="ARBA00023139"/>
    </source>
</evidence>
<dbReference type="Gene3D" id="3.30.300.210">
    <property type="entry name" value="Nutrient germinant receptor protein C, domain 3"/>
    <property type="match status" value="1"/>
</dbReference>
<dbReference type="InterPro" id="IPR046953">
    <property type="entry name" value="Spore_GerAC-like_C"/>
</dbReference>
<dbReference type="Pfam" id="PF25198">
    <property type="entry name" value="Spore_GerAC_N"/>
    <property type="match status" value="1"/>
</dbReference>
<dbReference type="EMBL" id="PDOD01000001">
    <property type="protein sequence ID" value="PYZ94195.1"/>
    <property type="molecule type" value="Genomic_DNA"/>
</dbReference>
<comment type="similarity">
    <text evidence="2">Belongs to the GerABKC lipoprotein family.</text>
</comment>
<evidence type="ECO:0000256" key="4">
    <source>
        <dbReference type="ARBA" id="ARBA00022729"/>
    </source>
</evidence>
<dbReference type="InterPro" id="IPR008844">
    <property type="entry name" value="Spore_GerAC-like"/>
</dbReference>
<keyword evidence="6" id="KW-0564">Palmitate</keyword>
<accession>A0A323TX82</accession>
<dbReference type="RefSeq" id="WP_110607830.1">
    <property type="nucleotide sequence ID" value="NZ_PDOD01000001.1"/>
</dbReference>
<dbReference type="NCBIfam" id="TIGR02887">
    <property type="entry name" value="spore_ger_x_C"/>
    <property type="match status" value="1"/>
</dbReference>
<sequence length="369" mass="41742">MKIMLVFLIIFTAIFCSGCWDARQLRDLTVLKSVGVDLTEDDKIELTVSSPISEKHRTAARSQIFSTIGDTPRNARINLESEVSESIDASKLRAVLINEEIAKEDIYPPLDVFYRDPRSALAAKLLISKVNAKEIVQLTPEDRERTSEILGDIIQAAENQTMVPITNIQLICPDLFDLGKDAVIPYVTIKEDAPKLVGVALFNNLKMTGTLSLKESSALLLMQNQLNKKASLTEQVHSDEDIQMENFISFNIEEVKRDMEVIVNKHTGTVDVPLNLQIEVNVLEYPLDDLDTQEKLNALNDKLSARLTEQFGNVINKLQESNCDALGIGRRVHAFEYSFWKEHDWQEIYPKVNFQISVEVEIVRHGILF</sequence>
<evidence type="ECO:0000256" key="7">
    <source>
        <dbReference type="ARBA" id="ARBA00023288"/>
    </source>
</evidence>
<dbReference type="Proteomes" id="UP000248214">
    <property type="component" value="Unassembled WGS sequence"/>
</dbReference>
<dbReference type="PANTHER" id="PTHR35789:SF1">
    <property type="entry name" value="SPORE GERMINATION PROTEIN B3"/>
    <property type="match status" value="1"/>
</dbReference>
<keyword evidence="3" id="KW-0309">Germination</keyword>
<name>A0A323TX82_9BACI</name>
<reference evidence="10 11" key="1">
    <citation type="submission" date="2017-10" db="EMBL/GenBank/DDBJ databases">
        <title>Bacillus sp. nov., a halophilic bacterium isolated from a Keqin Lake.</title>
        <authorList>
            <person name="Wang H."/>
        </authorList>
    </citation>
    <scope>NUCLEOTIDE SEQUENCE [LARGE SCALE GENOMIC DNA]</scope>
    <source>
        <strain evidence="10 11">KQ-12</strain>
    </source>
</reference>
<dbReference type="Pfam" id="PF05504">
    <property type="entry name" value="Spore_GerAC"/>
    <property type="match status" value="1"/>
</dbReference>
<keyword evidence="5" id="KW-0472">Membrane</keyword>
<evidence type="ECO:0000256" key="5">
    <source>
        <dbReference type="ARBA" id="ARBA00023136"/>
    </source>
</evidence>
<dbReference type="OrthoDB" id="2370124at2"/>
<evidence type="ECO:0000313" key="11">
    <source>
        <dbReference type="Proteomes" id="UP000248214"/>
    </source>
</evidence>
<dbReference type="GO" id="GO:0016020">
    <property type="term" value="C:membrane"/>
    <property type="evidence" value="ECO:0007669"/>
    <property type="project" value="UniProtKB-SubCell"/>
</dbReference>
<proteinExistence type="inferred from homology"/>
<evidence type="ECO:0000259" key="8">
    <source>
        <dbReference type="Pfam" id="PF05504"/>
    </source>
</evidence>
<evidence type="ECO:0000259" key="9">
    <source>
        <dbReference type="Pfam" id="PF25198"/>
    </source>
</evidence>
<protein>
    <submittedName>
        <fullName evidence="10">Uncharacterized protein</fullName>
    </submittedName>
</protein>
<comment type="caution">
    <text evidence="10">The sequence shown here is derived from an EMBL/GenBank/DDBJ whole genome shotgun (WGS) entry which is preliminary data.</text>
</comment>
<dbReference type="InterPro" id="IPR057336">
    <property type="entry name" value="GerAC_N"/>
</dbReference>
<evidence type="ECO:0000256" key="2">
    <source>
        <dbReference type="ARBA" id="ARBA00007886"/>
    </source>
</evidence>
<feature type="domain" description="Spore germination GerAC-like C-terminal" evidence="8">
    <location>
        <begin position="198"/>
        <end position="366"/>
    </location>
</feature>
<evidence type="ECO:0000313" key="10">
    <source>
        <dbReference type="EMBL" id="PYZ94195.1"/>
    </source>
</evidence>